<gene>
    <name evidence="1" type="ORF">SNAT2548_LOCUS4231</name>
</gene>
<proteinExistence type="predicted"/>
<keyword evidence="2" id="KW-1185">Reference proteome</keyword>
<dbReference type="AlphaFoldDB" id="A0A812IGP5"/>
<accession>A0A812IGP5</accession>
<evidence type="ECO:0000313" key="2">
    <source>
        <dbReference type="Proteomes" id="UP000604046"/>
    </source>
</evidence>
<evidence type="ECO:0000313" key="1">
    <source>
        <dbReference type="EMBL" id="CAE7034966.1"/>
    </source>
</evidence>
<dbReference type="EMBL" id="CAJNDS010000258">
    <property type="protein sequence ID" value="CAE7034966.1"/>
    <property type="molecule type" value="Genomic_DNA"/>
</dbReference>
<comment type="caution">
    <text evidence="1">The sequence shown here is derived from an EMBL/GenBank/DDBJ whole genome shotgun (WGS) entry which is preliminary data.</text>
</comment>
<protein>
    <submittedName>
        <fullName evidence="1">Uncharacterized protein</fullName>
    </submittedName>
</protein>
<reference evidence="1" key="1">
    <citation type="submission" date="2021-02" db="EMBL/GenBank/DDBJ databases">
        <authorList>
            <person name="Dougan E. K."/>
            <person name="Rhodes N."/>
            <person name="Thang M."/>
            <person name="Chan C."/>
        </authorList>
    </citation>
    <scope>NUCLEOTIDE SEQUENCE</scope>
</reference>
<organism evidence="1 2">
    <name type="scientific">Symbiodinium natans</name>
    <dbReference type="NCBI Taxonomy" id="878477"/>
    <lineage>
        <taxon>Eukaryota</taxon>
        <taxon>Sar</taxon>
        <taxon>Alveolata</taxon>
        <taxon>Dinophyceae</taxon>
        <taxon>Suessiales</taxon>
        <taxon>Symbiodiniaceae</taxon>
        <taxon>Symbiodinium</taxon>
    </lineage>
</organism>
<sequence>MSGVDALLGTSLNLVAYSRLAGATCCLSPAFTEPFRRVCTAKVASRQTCEIDSVYLLDYLALAWKATLLKPSPGFEQLEPMIGGAFHVCSSMRVLKTCTRL</sequence>
<name>A0A812IGP5_9DINO</name>
<dbReference type="Proteomes" id="UP000604046">
    <property type="component" value="Unassembled WGS sequence"/>
</dbReference>